<reference key="2">
    <citation type="submission" date="2011-04" db="EMBL/GenBank/DDBJ databases">
        <title>Complete sequence of chromosome of Haliscomenobacter hydrossis DSM 1100.</title>
        <authorList>
            <consortium name="US DOE Joint Genome Institute (JGI-PGF)"/>
            <person name="Lucas S."/>
            <person name="Han J."/>
            <person name="Lapidus A."/>
            <person name="Bruce D."/>
            <person name="Goodwin L."/>
            <person name="Pitluck S."/>
            <person name="Peters L."/>
            <person name="Kyrpides N."/>
            <person name="Mavromatis K."/>
            <person name="Ivanova N."/>
            <person name="Ovchinnikova G."/>
            <person name="Pagani I."/>
            <person name="Daligault H."/>
            <person name="Detter J.C."/>
            <person name="Han C."/>
            <person name="Land M."/>
            <person name="Hauser L."/>
            <person name="Markowitz V."/>
            <person name="Cheng J.-F."/>
            <person name="Hugenholtz P."/>
            <person name="Woyke T."/>
            <person name="Wu D."/>
            <person name="Verbarg S."/>
            <person name="Frueling A."/>
            <person name="Brambilla E."/>
            <person name="Klenk H.-P."/>
            <person name="Eisen J.A."/>
        </authorList>
    </citation>
    <scope>NUCLEOTIDE SEQUENCE</scope>
    <source>
        <strain>DSM 1100</strain>
    </source>
</reference>
<comment type="subcellular location">
    <subcellularLocation>
        <location evidence="1">Cell membrane</location>
        <topology evidence="1">Multi-pass membrane protein</topology>
    </subcellularLocation>
</comment>
<dbReference type="PANTHER" id="PTHR30354">
    <property type="entry name" value="GNT FAMILY GLUCONATE TRANSPORTER"/>
    <property type="match status" value="1"/>
</dbReference>
<dbReference type="Proteomes" id="UP000008461">
    <property type="component" value="Chromosome"/>
</dbReference>
<accession>F4L3T8</accession>
<keyword evidence="2" id="KW-0813">Transport</keyword>
<evidence type="ECO:0000256" key="2">
    <source>
        <dbReference type="ARBA" id="ARBA00022448"/>
    </source>
</evidence>
<evidence type="ECO:0000256" key="4">
    <source>
        <dbReference type="ARBA" id="ARBA00022692"/>
    </source>
</evidence>
<feature type="transmembrane region" description="Helical" evidence="8">
    <location>
        <begin position="335"/>
        <end position="360"/>
    </location>
</feature>
<evidence type="ECO:0000256" key="5">
    <source>
        <dbReference type="ARBA" id="ARBA00022989"/>
    </source>
</evidence>
<reference evidence="9 10" key="1">
    <citation type="journal article" date="2011" name="Stand. Genomic Sci.">
        <title>Complete genome sequence of Haliscomenobacter hydrossis type strain (O).</title>
        <authorList>
            <consortium name="US DOE Joint Genome Institute (JGI-PGF)"/>
            <person name="Daligault H."/>
            <person name="Lapidus A."/>
            <person name="Zeytun A."/>
            <person name="Nolan M."/>
            <person name="Lucas S."/>
            <person name="Del Rio T.G."/>
            <person name="Tice H."/>
            <person name="Cheng J.F."/>
            <person name="Tapia R."/>
            <person name="Han C."/>
            <person name="Goodwin L."/>
            <person name="Pitluck S."/>
            <person name="Liolios K."/>
            <person name="Pagani I."/>
            <person name="Ivanova N."/>
            <person name="Huntemann M."/>
            <person name="Mavromatis K."/>
            <person name="Mikhailova N."/>
            <person name="Pati A."/>
            <person name="Chen A."/>
            <person name="Palaniappan K."/>
            <person name="Land M."/>
            <person name="Hauser L."/>
            <person name="Brambilla E.M."/>
            <person name="Rohde M."/>
            <person name="Verbarg S."/>
            <person name="Goker M."/>
            <person name="Bristow J."/>
            <person name="Eisen J.A."/>
            <person name="Markowitz V."/>
            <person name="Hugenholtz P."/>
            <person name="Kyrpides N.C."/>
            <person name="Klenk H.P."/>
            <person name="Woyke T."/>
        </authorList>
    </citation>
    <scope>NUCLEOTIDE SEQUENCE [LARGE SCALE GENOMIC DNA]</scope>
    <source>
        <strain evidence="10">ATCC 27775 / DSM 1100 / LMG 10767 / O</strain>
    </source>
</reference>
<keyword evidence="4 8" id="KW-0812">Transmembrane</keyword>
<dbReference type="GO" id="GO:0015128">
    <property type="term" value="F:gluconate transmembrane transporter activity"/>
    <property type="evidence" value="ECO:0007669"/>
    <property type="project" value="InterPro"/>
</dbReference>
<dbReference type="HOGENOM" id="CLU_027949_0_0_10"/>
<evidence type="ECO:0000256" key="6">
    <source>
        <dbReference type="ARBA" id="ARBA00023136"/>
    </source>
</evidence>
<dbReference type="Pfam" id="PF02447">
    <property type="entry name" value="GntP_permease"/>
    <property type="match status" value="1"/>
</dbReference>
<gene>
    <name evidence="9" type="ordered locus">Halhy_0785</name>
</gene>
<dbReference type="PIRSF" id="PIRSF002746">
    <property type="entry name" value="Gluconate_transporter"/>
    <property type="match status" value="1"/>
</dbReference>
<proteinExistence type="inferred from homology"/>
<feature type="transmembrane region" description="Helical" evidence="8">
    <location>
        <begin position="411"/>
        <end position="435"/>
    </location>
</feature>
<evidence type="ECO:0000313" key="10">
    <source>
        <dbReference type="Proteomes" id="UP000008461"/>
    </source>
</evidence>
<name>F4L3T8_HALH1</name>
<dbReference type="PANTHER" id="PTHR30354:SF22">
    <property type="entry name" value="HIGH-AFFINITY GLUCONATE TRANSPORTER"/>
    <property type="match status" value="1"/>
</dbReference>
<feature type="transmembrane region" description="Helical" evidence="8">
    <location>
        <begin position="6"/>
        <end position="37"/>
    </location>
</feature>
<dbReference type="InterPro" id="IPR003474">
    <property type="entry name" value="Glcn_transporter"/>
</dbReference>
<protein>
    <submittedName>
        <fullName evidence="9">Gluconate transporter</fullName>
    </submittedName>
</protein>
<evidence type="ECO:0000256" key="3">
    <source>
        <dbReference type="ARBA" id="ARBA00022475"/>
    </source>
</evidence>
<dbReference type="RefSeq" id="WP_013763256.1">
    <property type="nucleotide sequence ID" value="NC_015510.1"/>
</dbReference>
<evidence type="ECO:0000256" key="1">
    <source>
        <dbReference type="ARBA" id="ARBA00004651"/>
    </source>
</evidence>
<feature type="transmembrane region" description="Helical" evidence="8">
    <location>
        <begin position="297"/>
        <end position="315"/>
    </location>
</feature>
<feature type="transmembrane region" description="Helical" evidence="8">
    <location>
        <begin position="134"/>
        <end position="154"/>
    </location>
</feature>
<feature type="transmembrane region" description="Helical" evidence="8">
    <location>
        <begin position="174"/>
        <end position="193"/>
    </location>
</feature>
<dbReference type="EMBL" id="CP002691">
    <property type="protein sequence ID" value="AEE48692.1"/>
    <property type="molecule type" value="Genomic_DNA"/>
</dbReference>
<sequence length="436" mass="45887">MLLIVLISAVVLLILLITLFKFNAFIALVLVSILAGLSAQMAPVDVIKAVQKGMGDTLGSLTLIITFGALLAIILSETGAVRRISLGLIDTFGMKYLGLSMALSAFVIGIVMFYNAGFILLLPLVFSIARRTGISLIQVVIPVSAALSVTHGFLPPHPAPSGIASLFGANVGLVIIYGIIVAIPAIFFSGILFPRLLRGMDIKPSDKLFPENENSNAPLPEFWPSLIAALIPVVLMAVATIGDLVLEKENTIRQVLSFIGDPSTAMILGVFLAIPILGQQKNFGAIMQKTSTAIESVATILLIVSGGGAFKQVLIESGIGDQLSALMEGIELSPLFLGWLIATIIRVSLGSATVAGLMAAGIIQPMMVGSDVSPELMVLAIGAGSLMLSHVNDTGFWMFKEYMGLTVGQTFRTWTIMEGIVGVVGLIGVMLLSLVV</sequence>
<dbReference type="eggNOG" id="COG2610">
    <property type="taxonomic scope" value="Bacteria"/>
</dbReference>
<comment type="similarity">
    <text evidence="7">Belongs to the GntP permease family.</text>
</comment>
<dbReference type="AlphaFoldDB" id="F4L3T8"/>
<keyword evidence="3" id="KW-1003">Cell membrane</keyword>
<evidence type="ECO:0000313" key="9">
    <source>
        <dbReference type="EMBL" id="AEE48692.1"/>
    </source>
</evidence>
<keyword evidence="6 8" id="KW-0472">Membrane</keyword>
<evidence type="ECO:0000256" key="7">
    <source>
        <dbReference type="ARBA" id="ARBA00049663"/>
    </source>
</evidence>
<keyword evidence="10" id="KW-1185">Reference proteome</keyword>
<dbReference type="STRING" id="760192.Halhy_0785"/>
<feature type="transmembrane region" description="Helical" evidence="8">
    <location>
        <begin position="58"/>
        <end position="76"/>
    </location>
</feature>
<organism evidence="9 10">
    <name type="scientific">Haliscomenobacter hydrossis (strain ATCC 27775 / DSM 1100 / LMG 10767 / O)</name>
    <dbReference type="NCBI Taxonomy" id="760192"/>
    <lineage>
        <taxon>Bacteria</taxon>
        <taxon>Pseudomonadati</taxon>
        <taxon>Bacteroidota</taxon>
        <taxon>Saprospiria</taxon>
        <taxon>Saprospirales</taxon>
        <taxon>Haliscomenobacteraceae</taxon>
        <taxon>Haliscomenobacter</taxon>
    </lineage>
</organism>
<dbReference type="GO" id="GO:0005886">
    <property type="term" value="C:plasma membrane"/>
    <property type="evidence" value="ECO:0007669"/>
    <property type="project" value="UniProtKB-SubCell"/>
</dbReference>
<feature type="transmembrane region" description="Helical" evidence="8">
    <location>
        <begin position="372"/>
        <end position="391"/>
    </location>
</feature>
<keyword evidence="5 8" id="KW-1133">Transmembrane helix</keyword>
<feature type="transmembrane region" description="Helical" evidence="8">
    <location>
        <begin position="96"/>
        <end position="122"/>
    </location>
</feature>
<feature type="transmembrane region" description="Helical" evidence="8">
    <location>
        <begin position="254"/>
        <end position="277"/>
    </location>
</feature>
<dbReference type="NCBIfam" id="TIGR00791">
    <property type="entry name" value="gntP"/>
    <property type="match status" value="1"/>
</dbReference>
<dbReference type="KEGG" id="hhy:Halhy_0785"/>
<dbReference type="OrthoDB" id="9787129at2"/>
<evidence type="ECO:0000256" key="8">
    <source>
        <dbReference type="SAM" id="Phobius"/>
    </source>
</evidence>
<feature type="transmembrane region" description="Helical" evidence="8">
    <location>
        <begin position="222"/>
        <end position="242"/>
    </location>
</feature>